<dbReference type="PANTHER" id="PTHR33516:SF2">
    <property type="entry name" value="LEXA REPRESSOR-RELATED"/>
    <property type="match status" value="1"/>
</dbReference>
<dbReference type="InterPro" id="IPR036286">
    <property type="entry name" value="LexA/Signal_pep-like_sf"/>
</dbReference>
<dbReference type="OrthoDB" id="9791537at2"/>
<dbReference type="InterPro" id="IPR039418">
    <property type="entry name" value="LexA-like"/>
</dbReference>
<dbReference type="Gene3D" id="2.10.109.10">
    <property type="entry name" value="Umud Fragment, subunit A"/>
    <property type="match status" value="1"/>
</dbReference>
<gene>
    <name evidence="2" type="ORF">MBHS_04536</name>
</gene>
<evidence type="ECO:0000259" key="1">
    <source>
        <dbReference type="Pfam" id="PF00717"/>
    </source>
</evidence>
<protein>
    <submittedName>
        <fullName evidence="2">Putative HTH-type transcriptional regulator</fullName>
    </submittedName>
</protein>
<dbReference type="InterPro" id="IPR050077">
    <property type="entry name" value="LexA_repressor"/>
</dbReference>
<sequence>MSEACGNEPFALQVLGDSMEPEFKDGHIIVIDPEAVVKNGAYVFAVHDKEYIFRQLQIEGENYYLKPLNNKYPTLEISGLDQVQGVIIQGGGVRRRDRKKYE</sequence>
<keyword evidence="3" id="KW-1185">Reference proteome</keyword>
<dbReference type="EMBL" id="FMSV02000555">
    <property type="protein sequence ID" value="SEH08644.1"/>
    <property type="molecule type" value="Genomic_DNA"/>
</dbReference>
<proteinExistence type="predicted"/>
<name>A0A1H6FI02_9GAMM</name>
<dbReference type="Pfam" id="PF00717">
    <property type="entry name" value="Peptidase_S24"/>
    <property type="match status" value="1"/>
</dbReference>
<evidence type="ECO:0000313" key="3">
    <source>
        <dbReference type="Proteomes" id="UP000236724"/>
    </source>
</evidence>
<organism evidence="2 3">
    <name type="scientific">Candidatus Venteria ishoeyi</name>
    <dbReference type="NCBI Taxonomy" id="1899563"/>
    <lineage>
        <taxon>Bacteria</taxon>
        <taxon>Pseudomonadati</taxon>
        <taxon>Pseudomonadota</taxon>
        <taxon>Gammaproteobacteria</taxon>
        <taxon>Thiotrichales</taxon>
        <taxon>Thiotrichaceae</taxon>
        <taxon>Venteria</taxon>
    </lineage>
</organism>
<dbReference type="RefSeq" id="WP_103922164.1">
    <property type="nucleotide sequence ID" value="NZ_FMSV02000555.1"/>
</dbReference>
<dbReference type="InterPro" id="IPR015927">
    <property type="entry name" value="Peptidase_S24_S26A/B/C"/>
</dbReference>
<dbReference type="AlphaFoldDB" id="A0A1H6FI02"/>
<feature type="domain" description="Peptidase S24/S26A/S26B/S26C" evidence="1">
    <location>
        <begin position="6"/>
        <end position="84"/>
    </location>
</feature>
<accession>A0A1H6FI02</accession>
<reference evidence="2 3" key="1">
    <citation type="submission" date="2016-10" db="EMBL/GenBank/DDBJ databases">
        <authorList>
            <person name="de Groot N.N."/>
        </authorList>
    </citation>
    <scope>NUCLEOTIDE SEQUENCE [LARGE SCALE GENOMIC DNA]</scope>
    <source>
        <strain evidence="2">MBHS1</strain>
    </source>
</reference>
<dbReference type="CDD" id="cd06529">
    <property type="entry name" value="S24_LexA-like"/>
    <property type="match status" value="1"/>
</dbReference>
<evidence type="ECO:0000313" key="2">
    <source>
        <dbReference type="EMBL" id="SEH08644.1"/>
    </source>
</evidence>
<dbReference type="PANTHER" id="PTHR33516">
    <property type="entry name" value="LEXA REPRESSOR"/>
    <property type="match status" value="1"/>
</dbReference>
<dbReference type="Proteomes" id="UP000236724">
    <property type="component" value="Unassembled WGS sequence"/>
</dbReference>
<dbReference type="SUPFAM" id="SSF51306">
    <property type="entry name" value="LexA/Signal peptidase"/>
    <property type="match status" value="1"/>
</dbReference>